<dbReference type="AlphaFoldDB" id="A0A7C8MLJ2"/>
<evidence type="ECO:0000256" key="7">
    <source>
        <dbReference type="ARBA" id="ARBA00023098"/>
    </source>
</evidence>
<dbReference type="PROSITE" id="PS00061">
    <property type="entry name" value="ADH_SHORT"/>
    <property type="match status" value="1"/>
</dbReference>
<gene>
    <name evidence="13" type="ORF">BDV95DRAFT_614010</name>
</gene>
<dbReference type="GO" id="GO:0052650">
    <property type="term" value="F:all-trans-retinol dehydrogenase (NADP+) activity"/>
    <property type="evidence" value="ECO:0007669"/>
    <property type="project" value="UniProtKB-ARBA"/>
</dbReference>
<dbReference type="InterPro" id="IPR002347">
    <property type="entry name" value="SDR_fam"/>
</dbReference>
<keyword evidence="3" id="KW-0812">Transmembrane</keyword>
<evidence type="ECO:0000256" key="12">
    <source>
        <dbReference type="RuleBase" id="RU000363"/>
    </source>
</evidence>
<evidence type="ECO:0000256" key="2">
    <source>
        <dbReference type="ARBA" id="ARBA00006484"/>
    </source>
</evidence>
<comment type="caution">
    <text evidence="13">The sequence shown here is derived from an EMBL/GenBank/DDBJ whole genome shotgun (WGS) entry which is preliminary data.</text>
</comment>
<keyword evidence="8" id="KW-0472">Membrane</keyword>
<evidence type="ECO:0000256" key="4">
    <source>
        <dbReference type="ARBA" id="ARBA00022857"/>
    </source>
</evidence>
<keyword evidence="7" id="KW-0443">Lipid metabolism</keyword>
<name>A0A7C8MLJ2_9PLEO</name>
<protein>
    <recommendedName>
        <fullName evidence="10">Short-chain dehydrogenase/reductase 3</fullName>
    </recommendedName>
    <alternativeName>
        <fullName evidence="11">Retinal short-chain dehydrogenase/reductase 1</fullName>
    </alternativeName>
</protein>
<keyword evidence="4" id="KW-0521">NADP</keyword>
<keyword evidence="14" id="KW-1185">Reference proteome</keyword>
<evidence type="ECO:0000256" key="6">
    <source>
        <dbReference type="ARBA" id="ARBA00023002"/>
    </source>
</evidence>
<evidence type="ECO:0000256" key="8">
    <source>
        <dbReference type="ARBA" id="ARBA00023136"/>
    </source>
</evidence>
<reference evidence="13 14" key="1">
    <citation type="submission" date="2020-01" db="EMBL/GenBank/DDBJ databases">
        <authorList>
            <consortium name="DOE Joint Genome Institute"/>
            <person name="Haridas S."/>
            <person name="Albert R."/>
            <person name="Binder M."/>
            <person name="Bloem J."/>
            <person name="Labutti K."/>
            <person name="Salamov A."/>
            <person name="Andreopoulos B."/>
            <person name="Baker S.E."/>
            <person name="Barry K."/>
            <person name="Bills G."/>
            <person name="Bluhm B.H."/>
            <person name="Cannon C."/>
            <person name="Castanera R."/>
            <person name="Culley D.E."/>
            <person name="Daum C."/>
            <person name="Ezra D."/>
            <person name="Gonzalez J.B."/>
            <person name="Henrissat B."/>
            <person name="Kuo A."/>
            <person name="Liang C."/>
            <person name="Lipzen A."/>
            <person name="Lutzoni F."/>
            <person name="Magnuson J."/>
            <person name="Mondo S."/>
            <person name="Nolan M."/>
            <person name="Ohm R."/>
            <person name="Pangilinan J."/>
            <person name="Park H.-J.H."/>
            <person name="Ramirez L."/>
            <person name="Alfaro M."/>
            <person name="Sun H."/>
            <person name="Tritt A."/>
            <person name="Yoshinaga Y."/>
            <person name="Zwiers L.-H.L."/>
            <person name="Turgeon B.G."/>
            <person name="Goodwin S.B."/>
            <person name="Spatafora J.W."/>
            <person name="Crous P.W."/>
            <person name="Grigoriev I.V."/>
        </authorList>
    </citation>
    <scope>NUCLEOTIDE SEQUENCE [LARGE SCALE GENOMIC DNA]</scope>
    <source>
        <strain evidence="13 14">CBS 611.86</strain>
    </source>
</reference>
<evidence type="ECO:0000313" key="14">
    <source>
        <dbReference type="Proteomes" id="UP000481861"/>
    </source>
</evidence>
<dbReference type="InterPro" id="IPR036291">
    <property type="entry name" value="NAD(P)-bd_dom_sf"/>
</dbReference>
<dbReference type="OrthoDB" id="10253736at2759"/>
<dbReference type="GO" id="GO:0016020">
    <property type="term" value="C:membrane"/>
    <property type="evidence" value="ECO:0007669"/>
    <property type="project" value="UniProtKB-SubCell"/>
</dbReference>
<proteinExistence type="inferred from homology"/>
<keyword evidence="5" id="KW-1133">Transmembrane helix</keyword>
<evidence type="ECO:0000256" key="5">
    <source>
        <dbReference type="ARBA" id="ARBA00022989"/>
    </source>
</evidence>
<dbReference type="Gene3D" id="3.40.50.720">
    <property type="entry name" value="NAD(P)-binding Rossmann-like Domain"/>
    <property type="match status" value="1"/>
</dbReference>
<dbReference type="PANTHER" id="PTHR24322:SF736">
    <property type="entry name" value="RETINOL DEHYDROGENASE 10"/>
    <property type="match status" value="1"/>
</dbReference>
<evidence type="ECO:0000256" key="11">
    <source>
        <dbReference type="ARBA" id="ARBA00082544"/>
    </source>
</evidence>
<dbReference type="PRINTS" id="PR00081">
    <property type="entry name" value="GDHRDH"/>
</dbReference>
<comment type="subcellular location">
    <subcellularLocation>
        <location evidence="1">Membrane</location>
        <topology evidence="1">Multi-pass membrane protein</topology>
    </subcellularLocation>
</comment>
<dbReference type="PRINTS" id="PR00080">
    <property type="entry name" value="SDRFAMILY"/>
</dbReference>
<comment type="similarity">
    <text evidence="2 12">Belongs to the short-chain dehydrogenases/reductases (SDR) family.</text>
</comment>
<keyword evidence="6" id="KW-0560">Oxidoreductase</keyword>
<organism evidence="13 14">
    <name type="scientific">Massariosphaeria phaeospora</name>
    <dbReference type="NCBI Taxonomy" id="100035"/>
    <lineage>
        <taxon>Eukaryota</taxon>
        <taxon>Fungi</taxon>
        <taxon>Dikarya</taxon>
        <taxon>Ascomycota</taxon>
        <taxon>Pezizomycotina</taxon>
        <taxon>Dothideomycetes</taxon>
        <taxon>Pleosporomycetidae</taxon>
        <taxon>Pleosporales</taxon>
        <taxon>Pleosporales incertae sedis</taxon>
        <taxon>Massariosphaeria</taxon>
    </lineage>
</organism>
<accession>A0A7C8MLJ2</accession>
<sequence length="359" mass="39034">MSAVIRPFSNVLSHSVSHIALNPLVTAPLLWVLTQGPPEVRARLFSQFASLRDPRRLTQIVKALKWLLALSLVRTINAQLNRLALNAWRLKSEKGRWTWDQEVAVVTGGCSGFGERVCKRLINKGVTVAILDIQQLPLSLQGYANIKFFACDITKPTAVNSAAERIRATLGSPSILVNNAGIGSAHTILGTPDEYLHKIFDVNILSHFTLVKAFVPAMIAANKGHVVTVASTASFLGVAGMVDYSCTKAAALAFHEGLGQELREHHDAPKVLTTIVHPNWSKTSLLAPFEKTLQEGGTAFIDPDEVSDAIVNQIFSCAGGQLFLPQHFARVSLLRGYPHWFQETIRAGAARAVLPAVSK</sequence>
<evidence type="ECO:0000313" key="13">
    <source>
        <dbReference type="EMBL" id="KAF2878443.1"/>
    </source>
</evidence>
<comment type="function">
    <text evidence="9">Catalyzes the reduction of all-trans-retinal to all-trans-retinol in the presence of NADPH.</text>
</comment>
<dbReference type="FunFam" id="3.40.50.720:FF:000131">
    <property type="entry name" value="Short-chain dehydrogenase/reductase 3"/>
    <property type="match status" value="1"/>
</dbReference>
<dbReference type="Proteomes" id="UP000481861">
    <property type="component" value="Unassembled WGS sequence"/>
</dbReference>
<dbReference type="EMBL" id="JAADJZ010000001">
    <property type="protein sequence ID" value="KAF2878443.1"/>
    <property type="molecule type" value="Genomic_DNA"/>
</dbReference>
<dbReference type="InterPro" id="IPR020904">
    <property type="entry name" value="Sc_DH/Rdtase_CS"/>
</dbReference>
<evidence type="ECO:0000256" key="9">
    <source>
        <dbReference type="ARBA" id="ARBA00059620"/>
    </source>
</evidence>
<dbReference type="Pfam" id="PF00106">
    <property type="entry name" value="adh_short"/>
    <property type="match status" value="1"/>
</dbReference>
<evidence type="ECO:0000256" key="10">
    <source>
        <dbReference type="ARBA" id="ARBA00068717"/>
    </source>
</evidence>
<evidence type="ECO:0000256" key="1">
    <source>
        <dbReference type="ARBA" id="ARBA00004141"/>
    </source>
</evidence>
<dbReference type="SUPFAM" id="SSF51735">
    <property type="entry name" value="NAD(P)-binding Rossmann-fold domains"/>
    <property type="match status" value="1"/>
</dbReference>
<dbReference type="PANTHER" id="PTHR24322">
    <property type="entry name" value="PKSB"/>
    <property type="match status" value="1"/>
</dbReference>
<evidence type="ECO:0000256" key="3">
    <source>
        <dbReference type="ARBA" id="ARBA00022692"/>
    </source>
</evidence>